<evidence type="ECO:0000313" key="1">
    <source>
        <dbReference type="EMBL" id="KAJ7736021.1"/>
    </source>
</evidence>
<name>A0AAD7I692_9AGAR</name>
<dbReference type="EMBL" id="JARJLG010000151">
    <property type="protein sequence ID" value="KAJ7736021.1"/>
    <property type="molecule type" value="Genomic_DNA"/>
</dbReference>
<evidence type="ECO:0000313" key="2">
    <source>
        <dbReference type="Proteomes" id="UP001215280"/>
    </source>
</evidence>
<accession>A0AAD7I692</accession>
<proteinExistence type="predicted"/>
<feature type="non-terminal residue" evidence="1">
    <location>
        <position position="1"/>
    </location>
</feature>
<protein>
    <submittedName>
        <fullName evidence="1">Uncharacterized protein</fullName>
    </submittedName>
</protein>
<dbReference type="AlphaFoldDB" id="A0AAD7I692"/>
<organism evidence="1 2">
    <name type="scientific">Mycena maculata</name>
    <dbReference type="NCBI Taxonomy" id="230809"/>
    <lineage>
        <taxon>Eukaryota</taxon>
        <taxon>Fungi</taxon>
        <taxon>Dikarya</taxon>
        <taxon>Basidiomycota</taxon>
        <taxon>Agaricomycotina</taxon>
        <taxon>Agaricomycetes</taxon>
        <taxon>Agaricomycetidae</taxon>
        <taxon>Agaricales</taxon>
        <taxon>Marasmiineae</taxon>
        <taxon>Mycenaceae</taxon>
        <taxon>Mycena</taxon>
    </lineage>
</organism>
<dbReference type="Proteomes" id="UP001215280">
    <property type="component" value="Unassembled WGS sequence"/>
</dbReference>
<gene>
    <name evidence="1" type="ORF">DFH07DRAFT_753607</name>
</gene>
<sequence>SPKLYLLQGRLEPVKDGRPVQKALQFRHYLNVVNPKHRKALTRLLLSSHCLALDRLRWVEVRCPRIDPILRVCRFCKAEIESPEHALLECTARADLHLLREDFMSRMRNDVPDLPLLNLMPSVEFFRNMIAYRKTISLVAKFAYEVTEIYETTPMYIPPLPTRWLVLPQHND</sequence>
<reference evidence="1" key="1">
    <citation type="submission" date="2023-03" db="EMBL/GenBank/DDBJ databases">
        <title>Massive genome expansion in bonnet fungi (Mycena s.s.) driven by repeated elements and novel gene families across ecological guilds.</title>
        <authorList>
            <consortium name="Lawrence Berkeley National Laboratory"/>
            <person name="Harder C.B."/>
            <person name="Miyauchi S."/>
            <person name="Viragh M."/>
            <person name="Kuo A."/>
            <person name="Thoen E."/>
            <person name="Andreopoulos B."/>
            <person name="Lu D."/>
            <person name="Skrede I."/>
            <person name="Drula E."/>
            <person name="Henrissat B."/>
            <person name="Morin E."/>
            <person name="Kohler A."/>
            <person name="Barry K."/>
            <person name="LaButti K."/>
            <person name="Morin E."/>
            <person name="Salamov A."/>
            <person name="Lipzen A."/>
            <person name="Mereny Z."/>
            <person name="Hegedus B."/>
            <person name="Baldrian P."/>
            <person name="Stursova M."/>
            <person name="Weitz H."/>
            <person name="Taylor A."/>
            <person name="Grigoriev I.V."/>
            <person name="Nagy L.G."/>
            <person name="Martin F."/>
            <person name="Kauserud H."/>
        </authorList>
    </citation>
    <scope>NUCLEOTIDE SEQUENCE</scope>
    <source>
        <strain evidence="1">CBHHK188m</strain>
    </source>
</reference>
<comment type="caution">
    <text evidence="1">The sequence shown here is derived from an EMBL/GenBank/DDBJ whole genome shotgun (WGS) entry which is preliminary data.</text>
</comment>
<keyword evidence="2" id="KW-1185">Reference proteome</keyword>